<keyword evidence="1" id="KW-0175">Coiled coil</keyword>
<feature type="region of interest" description="Disordered" evidence="2">
    <location>
        <begin position="65"/>
        <end position="104"/>
    </location>
</feature>
<name>A0A2H1K1J8_BREAU</name>
<dbReference type="EMBL" id="FXZB01000022">
    <property type="protein sequence ID" value="SMX93182.1"/>
    <property type="molecule type" value="Genomic_DNA"/>
</dbReference>
<evidence type="ECO:0000256" key="1">
    <source>
        <dbReference type="SAM" id="Coils"/>
    </source>
</evidence>
<keyword evidence="4" id="KW-1185">Reference proteome</keyword>
<dbReference type="RefSeq" id="WP_101584268.1">
    <property type="nucleotide sequence ID" value="NZ_BJME01000003.1"/>
</dbReference>
<evidence type="ECO:0000313" key="3">
    <source>
        <dbReference type="EMBL" id="SMX93182.1"/>
    </source>
</evidence>
<gene>
    <name evidence="3" type="ORF">BAUR9175_02992</name>
</gene>
<protein>
    <submittedName>
        <fullName evidence="3">Uncharacterized protein</fullName>
    </submittedName>
</protein>
<comment type="caution">
    <text evidence="3">The sequence shown here is derived from an EMBL/GenBank/DDBJ whole genome shotgun (WGS) entry which is preliminary data.</text>
</comment>
<proteinExistence type="predicted"/>
<dbReference type="Proteomes" id="UP000234525">
    <property type="component" value="Unassembled WGS sequence"/>
</dbReference>
<dbReference type="AlphaFoldDB" id="A0A2H1K1J8"/>
<sequence>MSTTATSNLDELIEQERRRAAERIAKLKRAAVAEQRRIDARVVELLREQKPDLYNILAREATDALASEKAKRSSRARKASSPSPDVLDEPVSQVAEQVSEEAAP</sequence>
<evidence type="ECO:0000256" key="2">
    <source>
        <dbReference type="SAM" id="MobiDB-lite"/>
    </source>
</evidence>
<feature type="coiled-coil region" evidence="1">
    <location>
        <begin position="10"/>
        <end position="37"/>
    </location>
</feature>
<organism evidence="3 4">
    <name type="scientific">Brevibacterium aurantiacum</name>
    <dbReference type="NCBI Taxonomy" id="273384"/>
    <lineage>
        <taxon>Bacteria</taxon>
        <taxon>Bacillati</taxon>
        <taxon>Actinomycetota</taxon>
        <taxon>Actinomycetes</taxon>
        <taxon>Micrococcales</taxon>
        <taxon>Brevibacteriaceae</taxon>
        <taxon>Brevibacterium</taxon>
    </lineage>
</organism>
<evidence type="ECO:0000313" key="4">
    <source>
        <dbReference type="Proteomes" id="UP000234525"/>
    </source>
</evidence>
<reference evidence="3" key="1">
    <citation type="submission" date="2017-03" db="EMBL/GenBank/DDBJ databases">
        <authorList>
            <person name="Monnet C."/>
        </authorList>
    </citation>
    <scope>NUCLEOTIDE SEQUENCE [LARGE SCALE GENOMIC DNA]</scope>
    <source>
        <strain evidence="3">ATCC 9175</strain>
    </source>
</reference>
<accession>A0A2H1K1J8</accession>